<dbReference type="InterPro" id="IPR043153">
    <property type="entry name" value="DENN_C"/>
</dbReference>
<dbReference type="Proteomes" id="UP001182556">
    <property type="component" value="Unassembled WGS sequence"/>
</dbReference>
<evidence type="ECO:0000256" key="1">
    <source>
        <dbReference type="SAM" id="Coils"/>
    </source>
</evidence>
<feature type="region of interest" description="Disordered" evidence="2">
    <location>
        <begin position="137"/>
        <end position="218"/>
    </location>
</feature>
<dbReference type="PANTHER" id="PTHR12296">
    <property type="entry name" value="DENN DOMAIN-CONTAINING PROTEIN 4"/>
    <property type="match status" value="1"/>
</dbReference>
<feature type="non-terminal residue" evidence="4">
    <location>
        <position position="777"/>
    </location>
</feature>
<gene>
    <name evidence="4" type="ORF">DB88DRAFT_442805</name>
</gene>
<name>A0AAD9CUC2_PAPLA</name>
<proteinExistence type="predicted"/>
<evidence type="ECO:0000256" key="2">
    <source>
        <dbReference type="SAM" id="MobiDB-lite"/>
    </source>
</evidence>
<dbReference type="Pfam" id="PF02141">
    <property type="entry name" value="DENN"/>
    <property type="match status" value="1"/>
</dbReference>
<evidence type="ECO:0000259" key="3">
    <source>
        <dbReference type="SMART" id="SM00799"/>
    </source>
</evidence>
<sequence>VKSVHVPDAGPDGASKLLLKTIKYAHPRDLEVINSTLCPPTTSHAFSFTLPKHDTLATVARTRLDGTLNPSVTTFGHPVDYAAYLAPDEISQMTSGPEHGLMTGARNMSAATELTFYGITLTVWTHADKHRGRALKHLKAQRERVARGGLPETLRMDSLPRAATERVGQGKKRTSLPWGLSRKGSVDNASASETETGMSDSDLDGLGPPGARSLRNALSESRSVVESLPDESGPVIEDGGDVFWMPYAITLISRHPIYDFMQDFLRLSVSEISVTVLTIICRLLNSETPRPGEVFRLTVSSGQDEEITIEGKMPGALDFDRGIVSHVDFQIWPMFQALDLDHIITCIEIGLTSSGRVIFVSAHPAMLNICVSSLKFIVDLRGWNGIALPLVHARDMGFIVEDPGPYIVGIPSECSNMIRIPPEAVIVDIDNNNKQKRDKMKQKLHAAFGSALPHDKTVPLEFKVSYPTGAFRHFNRFWYPPGPRPSFLGGQIKPPNWWRHAEVISAFDWIMANKAPSPYVVIDAEGRYLMIVHYVETRDMLEVKVSTVNRRLQRLIVEGEHWRQQFERFEKYAERLTQEANELKVKIERERKEAKRLSAVASETSQMNAELEEKLKNTETARAEAMRQLSDMHQSIQELEKEREDIMCHFEAQLNTVLAGVPGSDDLSRPATPTESILSSPTSRSMPLRTGRPSTRDSERSNLSKFTVESSLSVLGAAKGAPPGAFKHKYPKARAGSTFTKTEADERVDGISQRIASITAKVSRFFKCDSHASSNWL</sequence>
<dbReference type="GO" id="GO:0031410">
    <property type="term" value="C:cytoplasmic vesicle"/>
    <property type="evidence" value="ECO:0007669"/>
    <property type="project" value="TreeGrafter"/>
</dbReference>
<keyword evidence="5" id="KW-1185">Reference proteome</keyword>
<feature type="compositionally biased region" description="Polar residues" evidence="2">
    <location>
        <begin position="187"/>
        <end position="199"/>
    </location>
</feature>
<dbReference type="AlphaFoldDB" id="A0AAD9CUC2"/>
<evidence type="ECO:0000313" key="4">
    <source>
        <dbReference type="EMBL" id="KAK1921682.1"/>
    </source>
</evidence>
<protein>
    <submittedName>
        <fullName evidence="4">AEX-3 domain-containing protein</fullName>
    </submittedName>
</protein>
<dbReference type="InterPro" id="IPR051696">
    <property type="entry name" value="DENN_Domain_GEFs"/>
</dbReference>
<feature type="region of interest" description="Disordered" evidence="2">
    <location>
        <begin position="661"/>
        <end position="703"/>
    </location>
</feature>
<dbReference type="PANTHER" id="PTHR12296:SF31">
    <property type="entry name" value="DENN (AEX-3) DOMAIN PROTEIN (AFU_ORTHOLOGUE AFUA_6G11200)"/>
    <property type="match status" value="1"/>
</dbReference>
<comment type="caution">
    <text evidence="4">The sequence shown here is derived from an EMBL/GenBank/DDBJ whole genome shotgun (WGS) entry which is preliminary data.</text>
</comment>
<feature type="compositionally biased region" description="Polar residues" evidence="2">
    <location>
        <begin position="671"/>
        <end position="685"/>
    </location>
</feature>
<dbReference type="SMART" id="SM00799">
    <property type="entry name" value="DENN"/>
    <property type="match status" value="1"/>
</dbReference>
<reference evidence="4" key="1">
    <citation type="submission" date="2023-02" db="EMBL/GenBank/DDBJ databases">
        <title>Identification and recombinant expression of a fungal hydrolase from Papiliotrema laurentii that hydrolyzes apple cutin and clears colloidal polyester polyurethane.</title>
        <authorList>
            <consortium name="DOE Joint Genome Institute"/>
            <person name="Roman V.A."/>
            <person name="Bojanowski C."/>
            <person name="Crable B.R."/>
            <person name="Wagner D.N."/>
            <person name="Hung C.S."/>
            <person name="Nadeau L.J."/>
            <person name="Schratz L."/>
            <person name="Haridas S."/>
            <person name="Pangilinan J."/>
            <person name="Lipzen A."/>
            <person name="Na H."/>
            <person name="Yan M."/>
            <person name="Ng V."/>
            <person name="Grigoriev I.V."/>
            <person name="Spatafora J.W."/>
            <person name="Barlow D."/>
            <person name="Biffinger J."/>
            <person name="Kelley-Loughnane N."/>
            <person name="Varaljay V.A."/>
            <person name="Crookes-Goodson W.J."/>
        </authorList>
    </citation>
    <scope>NUCLEOTIDE SEQUENCE</scope>
    <source>
        <strain evidence="4">5307AH</strain>
    </source>
</reference>
<organism evidence="4 5">
    <name type="scientific">Papiliotrema laurentii</name>
    <name type="common">Cryptococcus laurentii</name>
    <dbReference type="NCBI Taxonomy" id="5418"/>
    <lineage>
        <taxon>Eukaryota</taxon>
        <taxon>Fungi</taxon>
        <taxon>Dikarya</taxon>
        <taxon>Basidiomycota</taxon>
        <taxon>Agaricomycotina</taxon>
        <taxon>Tremellomycetes</taxon>
        <taxon>Tremellales</taxon>
        <taxon>Rhynchogastremaceae</taxon>
        <taxon>Papiliotrema</taxon>
    </lineage>
</organism>
<evidence type="ECO:0000313" key="5">
    <source>
        <dbReference type="Proteomes" id="UP001182556"/>
    </source>
</evidence>
<feature type="domain" description="cDENN" evidence="3">
    <location>
        <begin position="244"/>
        <end position="432"/>
    </location>
</feature>
<dbReference type="EMBL" id="JAODAN010000010">
    <property type="protein sequence ID" value="KAK1921682.1"/>
    <property type="molecule type" value="Genomic_DNA"/>
</dbReference>
<keyword evidence="1" id="KW-0175">Coiled coil</keyword>
<accession>A0AAD9CUC2</accession>
<dbReference type="Gene3D" id="3.40.50.11500">
    <property type="match status" value="1"/>
</dbReference>
<dbReference type="InterPro" id="IPR001194">
    <property type="entry name" value="cDENN_dom"/>
</dbReference>
<dbReference type="GO" id="GO:0032483">
    <property type="term" value="P:regulation of Rab protein signal transduction"/>
    <property type="evidence" value="ECO:0007669"/>
    <property type="project" value="TreeGrafter"/>
</dbReference>
<feature type="coiled-coil region" evidence="1">
    <location>
        <begin position="566"/>
        <end position="642"/>
    </location>
</feature>